<evidence type="ECO:0000256" key="10">
    <source>
        <dbReference type="SAM" id="Phobius"/>
    </source>
</evidence>
<evidence type="ECO:0000256" key="6">
    <source>
        <dbReference type="ARBA" id="ARBA00022958"/>
    </source>
</evidence>
<dbReference type="InterPro" id="IPR006153">
    <property type="entry name" value="Cation/H_exchanger_TM"/>
</dbReference>
<dbReference type="AlphaFoldDB" id="A0A8H8YXX5"/>
<evidence type="ECO:0000256" key="5">
    <source>
        <dbReference type="ARBA" id="ARBA00022692"/>
    </source>
</evidence>
<accession>A0A8H8YXX5</accession>
<dbReference type="InterPro" id="IPR036721">
    <property type="entry name" value="RCK_C_sf"/>
</dbReference>
<keyword evidence="5 10" id="KW-0812">Transmembrane</keyword>
<evidence type="ECO:0000256" key="3">
    <source>
        <dbReference type="ARBA" id="ARBA00022449"/>
    </source>
</evidence>
<dbReference type="PANTHER" id="PTHR46157:SF4">
    <property type="entry name" value="K(+) EFFLUX ANTIPORTER 3, CHLOROPLASTIC"/>
    <property type="match status" value="1"/>
</dbReference>
<feature type="transmembrane region" description="Helical" evidence="10">
    <location>
        <begin position="156"/>
        <end position="180"/>
    </location>
</feature>
<evidence type="ECO:0000313" key="13">
    <source>
        <dbReference type="EMBL" id="CAE6491521.1"/>
    </source>
</evidence>
<feature type="transmembrane region" description="Helical" evidence="10">
    <location>
        <begin position="6"/>
        <end position="24"/>
    </location>
</feature>
<organism evidence="13 14">
    <name type="scientific">Nitrosomonas nitrosa</name>
    <dbReference type="NCBI Taxonomy" id="52442"/>
    <lineage>
        <taxon>Bacteria</taxon>
        <taxon>Pseudomonadati</taxon>
        <taxon>Pseudomonadota</taxon>
        <taxon>Betaproteobacteria</taxon>
        <taxon>Nitrosomonadales</taxon>
        <taxon>Nitrosomonadaceae</taxon>
        <taxon>Nitrosomonas</taxon>
    </lineage>
</organism>
<dbReference type="Pfam" id="PF02254">
    <property type="entry name" value="TrkA_N"/>
    <property type="match status" value="1"/>
</dbReference>
<dbReference type="InterPro" id="IPR038770">
    <property type="entry name" value="Na+/solute_symporter_sf"/>
</dbReference>
<gene>
    <name evidence="13" type="primary">kefB</name>
    <name evidence="13" type="ORF">NMYAN_110093</name>
</gene>
<dbReference type="GO" id="GO:0008324">
    <property type="term" value="F:monoatomic cation transmembrane transporter activity"/>
    <property type="evidence" value="ECO:0007669"/>
    <property type="project" value="InterPro"/>
</dbReference>
<dbReference type="GO" id="GO:0006813">
    <property type="term" value="P:potassium ion transport"/>
    <property type="evidence" value="ECO:0007669"/>
    <property type="project" value="UniProtKB-KW"/>
</dbReference>
<dbReference type="GO" id="GO:0005886">
    <property type="term" value="C:plasma membrane"/>
    <property type="evidence" value="ECO:0007669"/>
    <property type="project" value="TreeGrafter"/>
</dbReference>
<comment type="subcellular location">
    <subcellularLocation>
        <location evidence="1">Membrane</location>
        <topology evidence="1">Multi-pass membrane protein</topology>
    </subcellularLocation>
</comment>
<feature type="domain" description="RCK C-terminal" evidence="12">
    <location>
        <begin position="576"/>
        <end position="658"/>
    </location>
</feature>
<dbReference type="RefSeq" id="WP_204799331.1">
    <property type="nucleotide sequence ID" value="NZ_CAJNAP010000003.1"/>
</dbReference>
<dbReference type="Proteomes" id="UP000601736">
    <property type="component" value="Unassembled WGS sequence"/>
</dbReference>
<evidence type="ECO:0000256" key="7">
    <source>
        <dbReference type="ARBA" id="ARBA00022989"/>
    </source>
</evidence>
<dbReference type="PROSITE" id="PS51202">
    <property type="entry name" value="RCK_C"/>
    <property type="match status" value="1"/>
</dbReference>
<dbReference type="EMBL" id="CAJNAP010000003">
    <property type="protein sequence ID" value="CAE6491521.1"/>
    <property type="molecule type" value="Genomic_DNA"/>
</dbReference>
<dbReference type="PROSITE" id="PS51201">
    <property type="entry name" value="RCK_N"/>
    <property type="match status" value="1"/>
</dbReference>
<dbReference type="PANTHER" id="PTHR46157">
    <property type="entry name" value="K(+) EFFLUX ANTIPORTER 3, CHLOROPLASTIC"/>
    <property type="match status" value="1"/>
</dbReference>
<comment type="caution">
    <text evidence="13">The sequence shown here is derived from an EMBL/GenBank/DDBJ whole genome shotgun (WGS) entry which is preliminary data.</text>
</comment>
<evidence type="ECO:0000259" key="11">
    <source>
        <dbReference type="PROSITE" id="PS51201"/>
    </source>
</evidence>
<proteinExistence type="predicted"/>
<keyword evidence="3" id="KW-0050">Antiport</keyword>
<keyword evidence="6" id="KW-0630">Potassium</keyword>
<sequence>MIEQFFPQILMLLGTAVVIVVTFHRIHVPPSLGYLFVGVLLGSYTPGPVIEAQPIHMLAEFGIVFLLFTIGLNFSLPQIQALRGMVLGLGTAQVLLTTLAVGAVVWLMGLSVAAAFVVGAVFAQSSTTIISKTLIEQGEEHSRHGRLGTGMSVFQDVTAVPFLIVIPALGAAAVGMGALATSLGLALAKAALAFVLVFVVGRQLLRPLFHLIAAQRSAEVFTLTVLFVSLVAAWVTQSLGMSTAFGAFLAGMVLGETEFRHQVESTIRPFRDVLLGLFFVGIGMLFDLSVFPQIWHWALAGALLLMVFKAFIVAQIARFSGVESLTAWRTGWLLAVGGEFGFALLTIALGMQAIDQETGQIALSSVLLSMIVAPFLIRYNHALARPFARQPALQHEEVLPRLEAVNADKLKNHVIICGYGRIGQSVAHFLEEEQIPYIALDLDPVKVKEAYTAGEKVFFGDAAERDILEAVGVNEARLVVISHEDITSAHKVLHHVRALRHDLPVMVRTRDESRVDELRASGATEVVPETLEAALMIAVHTLLLLNVPTVRVMRRMQQQRDGRYHLLREFFRGSNVFTDTSREQDADRLRPVVLTSDSPAVGHLLREFDLEGVAVTALVREGKRQLTPSLDTQLQAGDVIVLFGSPADLEHAQNILLS</sequence>
<dbReference type="Pfam" id="PF02080">
    <property type="entry name" value="TrkA_C"/>
    <property type="match status" value="1"/>
</dbReference>
<evidence type="ECO:0000256" key="9">
    <source>
        <dbReference type="ARBA" id="ARBA00023136"/>
    </source>
</evidence>
<reference evidence="13" key="1">
    <citation type="submission" date="2021-02" db="EMBL/GenBank/DDBJ databases">
        <authorList>
            <person name="Han P."/>
        </authorList>
    </citation>
    <scope>NUCLEOTIDE SEQUENCE</scope>
    <source>
        <strain evidence="13">Nitrosomonas nitrosa 18-3D</strain>
    </source>
</reference>
<dbReference type="Gene3D" id="1.20.1530.20">
    <property type="match status" value="1"/>
</dbReference>
<dbReference type="Gene3D" id="3.40.50.720">
    <property type="entry name" value="NAD(P)-binding Rossmann-like Domain"/>
    <property type="match status" value="1"/>
</dbReference>
<dbReference type="Pfam" id="PF00999">
    <property type="entry name" value="Na_H_Exchanger"/>
    <property type="match status" value="1"/>
</dbReference>
<evidence type="ECO:0000313" key="14">
    <source>
        <dbReference type="Proteomes" id="UP000601736"/>
    </source>
</evidence>
<feature type="domain" description="RCK N-terminal" evidence="11">
    <location>
        <begin position="411"/>
        <end position="528"/>
    </location>
</feature>
<feature type="transmembrane region" description="Helical" evidence="10">
    <location>
        <begin position="86"/>
        <end position="107"/>
    </location>
</feature>
<keyword evidence="8" id="KW-0406">Ion transport</keyword>
<dbReference type="SUPFAM" id="SSF51735">
    <property type="entry name" value="NAD(P)-binding Rossmann-fold domains"/>
    <property type="match status" value="1"/>
</dbReference>
<evidence type="ECO:0000256" key="1">
    <source>
        <dbReference type="ARBA" id="ARBA00004141"/>
    </source>
</evidence>
<feature type="transmembrane region" description="Helical" evidence="10">
    <location>
        <begin position="331"/>
        <end position="354"/>
    </location>
</feature>
<feature type="transmembrane region" description="Helical" evidence="10">
    <location>
        <begin position="297"/>
        <end position="319"/>
    </location>
</feature>
<dbReference type="InterPro" id="IPR003148">
    <property type="entry name" value="RCK_N"/>
</dbReference>
<feature type="transmembrane region" description="Helical" evidence="10">
    <location>
        <begin position="273"/>
        <end position="291"/>
    </location>
</feature>
<evidence type="ECO:0000256" key="4">
    <source>
        <dbReference type="ARBA" id="ARBA00022538"/>
    </source>
</evidence>
<keyword evidence="9 10" id="KW-0472">Membrane</keyword>
<feature type="transmembrane region" description="Helical" evidence="10">
    <location>
        <begin position="31"/>
        <end position="49"/>
    </location>
</feature>
<dbReference type="InterPro" id="IPR006037">
    <property type="entry name" value="RCK_C"/>
</dbReference>
<feature type="transmembrane region" description="Helical" evidence="10">
    <location>
        <begin position="55"/>
        <end position="74"/>
    </location>
</feature>
<keyword evidence="7 10" id="KW-1133">Transmembrane helix</keyword>
<dbReference type="GO" id="GO:1902600">
    <property type="term" value="P:proton transmembrane transport"/>
    <property type="evidence" value="ECO:0007669"/>
    <property type="project" value="InterPro"/>
</dbReference>
<protein>
    <submittedName>
        <fullName evidence="13">Putative K(+) efflux antiporter KefB</fullName>
    </submittedName>
</protein>
<dbReference type="GO" id="GO:0015297">
    <property type="term" value="F:antiporter activity"/>
    <property type="evidence" value="ECO:0007669"/>
    <property type="project" value="UniProtKB-KW"/>
</dbReference>
<keyword evidence="2" id="KW-0813">Transport</keyword>
<evidence type="ECO:0000259" key="12">
    <source>
        <dbReference type="PROSITE" id="PS51202"/>
    </source>
</evidence>
<evidence type="ECO:0000256" key="8">
    <source>
        <dbReference type="ARBA" id="ARBA00023065"/>
    </source>
</evidence>
<dbReference type="Gene3D" id="3.30.70.1450">
    <property type="entry name" value="Regulator of K+ conductance, C-terminal domain"/>
    <property type="match status" value="1"/>
</dbReference>
<feature type="transmembrane region" description="Helical" evidence="10">
    <location>
        <begin position="186"/>
        <end position="205"/>
    </location>
</feature>
<name>A0A8H8YXX5_9PROT</name>
<dbReference type="SUPFAM" id="SSF116726">
    <property type="entry name" value="TrkA C-terminal domain-like"/>
    <property type="match status" value="1"/>
</dbReference>
<keyword evidence="4" id="KW-0633">Potassium transport</keyword>
<dbReference type="InterPro" id="IPR036291">
    <property type="entry name" value="NAD(P)-bd_dom_sf"/>
</dbReference>
<feature type="transmembrane region" description="Helical" evidence="10">
    <location>
        <begin position="360"/>
        <end position="379"/>
    </location>
</feature>
<feature type="transmembrane region" description="Helical" evidence="10">
    <location>
        <begin position="241"/>
        <end position="261"/>
    </location>
</feature>
<evidence type="ECO:0000256" key="2">
    <source>
        <dbReference type="ARBA" id="ARBA00022448"/>
    </source>
</evidence>